<proteinExistence type="predicted"/>
<sequence length="45" mass="5157">MVECYRQASDALKSDDDIKSEIYKKMELIESGDKESLMEVKEAAE</sequence>
<reference evidence="1" key="1">
    <citation type="journal article" date="2010" name="ISME J.">
        <title>Metagenome of the Mediterranean deep chlorophyll maximum studied by direct and fosmid library 454 pyrosequencing.</title>
        <authorList>
            <person name="Ghai R."/>
            <person name="Martin-Cuadrado A.B."/>
            <person name="Molto A.G."/>
            <person name="Heredia I.G."/>
            <person name="Cabrera R."/>
            <person name="Martin J."/>
            <person name="Verdu M."/>
            <person name="Deschamps P."/>
            <person name="Moreira D."/>
            <person name="Lopez-Garcia P."/>
            <person name="Mira A."/>
            <person name="Rodriguez-Valera F."/>
        </authorList>
    </citation>
    <scope>NUCLEOTIDE SEQUENCE</scope>
</reference>
<accession>D6PC14</accession>
<evidence type="ECO:0000313" key="1">
    <source>
        <dbReference type="EMBL" id="ADD93265.1"/>
    </source>
</evidence>
<dbReference type="EMBL" id="GU942974">
    <property type="protein sequence ID" value="ADD93265.1"/>
    <property type="molecule type" value="Genomic_DNA"/>
</dbReference>
<name>D6PC14_9ARCH</name>
<protein>
    <submittedName>
        <fullName evidence="1">Uncharacterized protein</fullName>
    </submittedName>
</protein>
<dbReference type="AlphaFoldDB" id="D6PC14"/>
<organism evidence="1">
    <name type="scientific">uncultured archaeon MedDCM-OCT-S08-C92</name>
    <dbReference type="NCBI Taxonomy" id="743100"/>
    <lineage>
        <taxon>Archaea</taxon>
        <taxon>environmental samples</taxon>
    </lineage>
</organism>